<dbReference type="OrthoDB" id="8561998at2"/>
<sequence length="530" mass="58997">MEQPSEFISIVNATMHDHATALLTLDDGRQLLVDLTGVREPGADGLGHAVVTLSLSDPSLAMMDPEEIRARLRILPDMHWCSHWNDASLAVEGDAVAAKAAKDALDSWDAADEAEFLARLPKDVEPSLIPGLRRETVLHREVKAILESASSIATPGLEVVVERDPPDEFAGEWETASIRKMWMTGPRQLDFGDVRLEKKVASIVPDVIADLNPGKVHGWGGTMTWVAGDFDEDEEDTYPFTWPAAILVEVTVTHGIDDEKLRRIRDLDMPTLEIDIGSLGGTVTRENLRDLVVNQLLGKRWVHHPVLRAKRRVLESAIDEHPVTLRYRERLLELRRPAYLAQPAAYWAARYISAMTSFHDANVGIKRAGRKHVGNGPKPQFLGSDSELWQQVEEASEALAAHGLPGALDRMMVDESGMVTRILSIQQNRGVGYDMNTGYQVLNAIMQSGPDNKRWHTIYTMAVKAYGLEAHFTKAQADSYARWRQSIIDGVDLQDVTYLRPSTYDKVLGVLFPEMARGIAKKYGLQPEPL</sequence>
<gene>
    <name evidence="1" type="ORF">EIP75_11355</name>
</gene>
<dbReference type="RefSeq" id="WP_125243398.1">
    <property type="nucleotide sequence ID" value="NZ_RSED01000008.1"/>
</dbReference>
<comment type="caution">
    <text evidence="1">The sequence shown here is derived from an EMBL/GenBank/DDBJ whole genome shotgun (WGS) entry which is preliminary data.</text>
</comment>
<reference evidence="1 2" key="1">
    <citation type="submission" date="2018-12" db="EMBL/GenBank/DDBJ databases">
        <title>The whole draft genome of Aquabacterium sp. SJQ9.</title>
        <authorList>
            <person name="Sun L."/>
            <person name="Gao X."/>
            <person name="Chen W."/>
            <person name="Huang K."/>
        </authorList>
    </citation>
    <scope>NUCLEOTIDE SEQUENCE [LARGE SCALE GENOMIC DNA]</scope>
    <source>
        <strain evidence="1 2">SJQ9</strain>
    </source>
</reference>
<dbReference type="Proteomes" id="UP000269265">
    <property type="component" value="Unassembled WGS sequence"/>
</dbReference>
<keyword evidence="2" id="KW-1185">Reference proteome</keyword>
<evidence type="ECO:0000313" key="2">
    <source>
        <dbReference type="Proteomes" id="UP000269265"/>
    </source>
</evidence>
<protein>
    <submittedName>
        <fullName evidence="1">Uncharacterized protein</fullName>
    </submittedName>
</protein>
<dbReference type="EMBL" id="RSED01000008">
    <property type="protein sequence ID" value="RRS03994.1"/>
    <property type="molecule type" value="Genomic_DNA"/>
</dbReference>
<organism evidence="1 2">
    <name type="scientific">Aquabacterium soli</name>
    <dbReference type="NCBI Taxonomy" id="2493092"/>
    <lineage>
        <taxon>Bacteria</taxon>
        <taxon>Pseudomonadati</taxon>
        <taxon>Pseudomonadota</taxon>
        <taxon>Betaproteobacteria</taxon>
        <taxon>Burkholderiales</taxon>
        <taxon>Aquabacterium</taxon>
    </lineage>
</organism>
<proteinExistence type="predicted"/>
<evidence type="ECO:0000313" key="1">
    <source>
        <dbReference type="EMBL" id="RRS03994.1"/>
    </source>
</evidence>
<dbReference type="AlphaFoldDB" id="A0A3R8S1K9"/>
<accession>A0A3R8S1K9</accession>
<name>A0A3R8S1K9_9BURK</name>